<organism evidence="2 3">
    <name type="scientific">Spirosoma liriopis</name>
    <dbReference type="NCBI Taxonomy" id="2937440"/>
    <lineage>
        <taxon>Bacteria</taxon>
        <taxon>Pseudomonadati</taxon>
        <taxon>Bacteroidota</taxon>
        <taxon>Cytophagia</taxon>
        <taxon>Cytophagales</taxon>
        <taxon>Cytophagaceae</taxon>
        <taxon>Spirosoma</taxon>
    </lineage>
</organism>
<dbReference type="Proteomes" id="UP001202180">
    <property type="component" value="Unassembled WGS sequence"/>
</dbReference>
<dbReference type="PANTHER" id="PTHR48101:SF1">
    <property type="entry name" value="METHYLMALONYL-COA MUTASE, LARGE SUBUNIT"/>
    <property type="match status" value="1"/>
</dbReference>
<dbReference type="PANTHER" id="PTHR48101">
    <property type="entry name" value="METHYLMALONYL-COA MUTASE, MITOCHONDRIAL-RELATED"/>
    <property type="match status" value="1"/>
</dbReference>
<dbReference type="RefSeq" id="WP_248477151.1">
    <property type="nucleotide sequence ID" value="NZ_JALPRF010000002.1"/>
</dbReference>
<evidence type="ECO:0000259" key="1">
    <source>
        <dbReference type="Pfam" id="PF01642"/>
    </source>
</evidence>
<dbReference type="InterPro" id="IPR006099">
    <property type="entry name" value="MeMalonylCoA_mutase_a/b_cat"/>
</dbReference>
<dbReference type="Pfam" id="PF01642">
    <property type="entry name" value="MM_CoA_mutase"/>
    <property type="match status" value="1"/>
</dbReference>
<accession>A0ABT0HK61</accession>
<comment type="caution">
    <text evidence="2">The sequence shown here is derived from an EMBL/GenBank/DDBJ whole genome shotgun (WGS) entry which is preliminary data.</text>
</comment>
<dbReference type="InterPro" id="IPR016176">
    <property type="entry name" value="Cbl-dep_enz_cat"/>
</dbReference>
<sequence>MEPLLSDLFPAVDKSAWLTQVQKELKSNQPDGTPYESLRWHTDEGFVVDPYYTAEDLNHLPLATIQAAQKQLPGWLNTPAYPITNEKSANNTLRNSLVNGADALILALSDQVDLIQLLDGIKLSETPVFFKATDPRALLDKLRLIAPYQWQGGLLIDPIAHWLQTGTSLRDSLAEIADVTKAATHSPQFRTVCASSHLFHNSGSTATQEIACLLASLADQYDYLTDAGLPIEQLIAKTTLSVSVGTSYFVEMAKLRALRVLINRFLNHYSAIPIQAPLIHCQTSTFYDAAATPYTNLLRATTEAMAAVMGGCDVLTVHPYDSVLNQSATNSNREFSERIARNVSILLSQESYLSKVADPSAGSYYVETLTHQLAESAWALFLDVEEQGGFERAFTSGFISGEIERAYLTKQEAVRQGKVLVGVTKFRVDEGSVQPKPSVQPELIGKPLLPNHRLPEAFE</sequence>
<name>A0ABT0HK61_9BACT</name>
<evidence type="ECO:0000313" key="2">
    <source>
        <dbReference type="EMBL" id="MCK8492549.1"/>
    </source>
</evidence>
<dbReference type="EMBL" id="JALPRF010000002">
    <property type="protein sequence ID" value="MCK8492549.1"/>
    <property type="molecule type" value="Genomic_DNA"/>
</dbReference>
<protein>
    <submittedName>
        <fullName evidence="2">Methylmalonyl-CoA mutase family protein</fullName>
    </submittedName>
</protein>
<proteinExistence type="predicted"/>
<dbReference type="Gene3D" id="3.20.20.240">
    <property type="entry name" value="Methylmalonyl-CoA mutase"/>
    <property type="match status" value="1"/>
</dbReference>
<dbReference type="SUPFAM" id="SSF51703">
    <property type="entry name" value="Cobalamin (vitamin B12)-dependent enzymes"/>
    <property type="match status" value="1"/>
</dbReference>
<feature type="domain" description="Methylmalonyl-CoA mutase alpha/beta chain catalytic" evidence="1">
    <location>
        <begin position="109"/>
        <end position="432"/>
    </location>
</feature>
<reference evidence="2 3" key="1">
    <citation type="submission" date="2022-04" db="EMBL/GenBank/DDBJ databases">
        <title>Spirosoma sp. strain RP8 genome sequencing and assembly.</title>
        <authorList>
            <person name="Jung Y."/>
        </authorList>
    </citation>
    <scope>NUCLEOTIDE SEQUENCE [LARGE SCALE GENOMIC DNA]</scope>
    <source>
        <strain evidence="2 3">RP8</strain>
    </source>
</reference>
<evidence type="ECO:0000313" key="3">
    <source>
        <dbReference type="Proteomes" id="UP001202180"/>
    </source>
</evidence>
<keyword evidence="3" id="KW-1185">Reference proteome</keyword>
<gene>
    <name evidence="2" type="ORF">M0L20_11850</name>
</gene>